<sequence>MSWRDDYRPASFRGVPFHVAANSRTNGRRGFTYEFAKGDRSLDEDLGKRVTRVAVSGYVIGDDYDLQADALEAALNREGGGTLILPTLGRMFMRCEFGPRAERKEEGGIAYFEMAFVDASGGGVTRFGENTQAASAASAVQLADASELSAGTDDDWS</sequence>
<organism evidence="2 3">
    <name type="scientific">Methylobacterium radiotolerans</name>
    <dbReference type="NCBI Taxonomy" id="31998"/>
    <lineage>
        <taxon>Bacteria</taxon>
        <taxon>Pseudomonadati</taxon>
        <taxon>Pseudomonadota</taxon>
        <taxon>Alphaproteobacteria</taxon>
        <taxon>Hyphomicrobiales</taxon>
        <taxon>Methylobacteriaceae</taxon>
        <taxon>Methylobacterium</taxon>
    </lineage>
</organism>
<dbReference type="EMBL" id="JBEPNW010000002">
    <property type="protein sequence ID" value="MET3868567.1"/>
    <property type="molecule type" value="Genomic_DNA"/>
</dbReference>
<reference evidence="2 3" key="1">
    <citation type="submission" date="2024-06" db="EMBL/GenBank/DDBJ databases">
        <title>Genomics of switchgrass bacterial isolates.</title>
        <authorList>
            <person name="Shade A."/>
        </authorList>
    </citation>
    <scope>NUCLEOTIDE SEQUENCE [LARGE SCALE GENOMIC DNA]</scope>
    <source>
        <strain evidence="2 3">PvP084</strain>
    </source>
</reference>
<gene>
    <name evidence="2" type="ORF">ABIC20_005876</name>
</gene>
<dbReference type="Pfam" id="PF07157">
    <property type="entry name" value="DNA_circ_N"/>
    <property type="match status" value="1"/>
</dbReference>
<protein>
    <submittedName>
        <fullName evidence="2">Prophage DNA circulation protein</fullName>
    </submittedName>
</protein>
<evidence type="ECO:0000313" key="3">
    <source>
        <dbReference type="Proteomes" id="UP001549119"/>
    </source>
</evidence>
<feature type="domain" description="DNA circulation N-terminal" evidence="1">
    <location>
        <begin position="7"/>
        <end position="91"/>
    </location>
</feature>
<name>A0ABV2NPW6_9HYPH</name>
<comment type="caution">
    <text evidence="2">The sequence shown here is derived from an EMBL/GenBank/DDBJ whole genome shotgun (WGS) entry which is preliminary data.</text>
</comment>
<dbReference type="RefSeq" id="WP_209650388.1">
    <property type="nucleotide sequence ID" value="NZ_JBEPNV010000001.1"/>
</dbReference>
<evidence type="ECO:0000259" key="1">
    <source>
        <dbReference type="Pfam" id="PF07157"/>
    </source>
</evidence>
<accession>A0ABV2NPW6</accession>
<keyword evidence="3" id="KW-1185">Reference proteome</keyword>
<dbReference type="Proteomes" id="UP001549119">
    <property type="component" value="Unassembled WGS sequence"/>
</dbReference>
<proteinExistence type="predicted"/>
<evidence type="ECO:0000313" key="2">
    <source>
        <dbReference type="EMBL" id="MET3868567.1"/>
    </source>
</evidence>
<dbReference type="InterPro" id="IPR009826">
    <property type="entry name" value="DNA_circ_N"/>
</dbReference>